<dbReference type="PANTHER" id="PTHR45947">
    <property type="entry name" value="SULFOQUINOVOSYL TRANSFERASE SQD2"/>
    <property type="match status" value="1"/>
</dbReference>
<sequence>MKILWVSEVDPDPNSGAGGTELLMVRQLRNLGHEVQTIWADELPRRIAHGNLHYALELPGTYAKAILAASRRTSFDIVTVNLGQSFLAGRKLRSRGFEGAFIVRSHGLDDHLEEVLSKWSRILGLAAHSSIKSKLSKCLVSVTGQHIHKASKVCDGYVVSNSLDAQFLHQRHRLAWEQIATIPQAPAAVFRANHVPQMTPRRLRKMLYVAGYHFAKGPHAVATAAKQLLSADENLSLTWICHPGDHAKVKNLLGPVAPRVRLLGWMTQEELVKEFDGHGVFLYPSLFDGFGKIFLEAMSRGLCVIGTTAGGMVDIIQHGLNGFLCDFNAPQQIVDRVVEIQRDLQAAGKMSSAAVKTADQHTWERVGRELEQFFAERLKSVSNDKRATRAR</sequence>
<organism evidence="1 2">
    <name type="scientific">Novipirellula galeiformis</name>
    <dbReference type="NCBI Taxonomy" id="2528004"/>
    <lineage>
        <taxon>Bacteria</taxon>
        <taxon>Pseudomonadati</taxon>
        <taxon>Planctomycetota</taxon>
        <taxon>Planctomycetia</taxon>
        <taxon>Pirellulales</taxon>
        <taxon>Pirellulaceae</taxon>
        <taxon>Novipirellula</taxon>
    </lineage>
</organism>
<dbReference type="GO" id="GO:0016757">
    <property type="term" value="F:glycosyltransferase activity"/>
    <property type="evidence" value="ECO:0007669"/>
    <property type="project" value="UniProtKB-KW"/>
</dbReference>
<keyword evidence="1" id="KW-0328">Glycosyltransferase</keyword>
<dbReference type="Proteomes" id="UP000316304">
    <property type="component" value="Unassembled WGS sequence"/>
</dbReference>
<dbReference type="InterPro" id="IPR050194">
    <property type="entry name" value="Glycosyltransferase_grp1"/>
</dbReference>
<comment type="caution">
    <text evidence="1">The sequence shown here is derived from an EMBL/GenBank/DDBJ whole genome shotgun (WGS) entry which is preliminary data.</text>
</comment>
<dbReference type="EC" id="2.4.1.-" evidence="1"/>
<evidence type="ECO:0000313" key="1">
    <source>
        <dbReference type="EMBL" id="TWU27169.1"/>
    </source>
</evidence>
<protein>
    <submittedName>
        <fullName evidence="1">GDP-mannose-dependent alpha-mannosyltransferase</fullName>
        <ecNumber evidence="1">2.4.1.-</ecNumber>
    </submittedName>
</protein>
<dbReference type="EMBL" id="SJPT01000001">
    <property type="protein sequence ID" value="TWU27169.1"/>
    <property type="molecule type" value="Genomic_DNA"/>
</dbReference>
<name>A0A5C6CX22_9BACT</name>
<dbReference type="CDD" id="cd03801">
    <property type="entry name" value="GT4_PimA-like"/>
    <property type="match status" value="1"/>
</dbReference>
<keyword evidence="2" id="KW-1185">Reference proteome</keyword>
<dbReference type="AlphaFoldDB" id="A0A5C6CX22"/>
<gene>
    <name evidence="1" type="primary">mgtA</name>
    <name evidence="1" type="ORF">Pla52o_10330</name>
</gene>
<dbReference type="SUPFAM" id="SSF53756">
    <property type="entry name" value="UDP-Glycosyltransferase/glycogen phosphorylase"/>
    <property type="match status" value="1"/>
</dbReference>
<dbReference type="PANTHER" id="PTHR45947:SF3">
    <property type="entry name" value="SULFOQUINOVOSYL TRANSFERASE SQD2"/>
    <property type="match status" value="1"/>
</dbReference>
<evidence type="ECO:0000313" key="2">
    <source>
        <dbReference type="Proteomes" id="UP000316304"/>
    </source>
</evidence>
<dbReference type="Pfam" id="PF13692">
    <property type="entry name" value="Glyco_trans_1_4"/>
    <property type="match status" value="1"/>
</dbReference>
<dbReference type="Gene3D" id="3.40.50.2000">
    <property type="entry name" value="Glycogen Phosphorylase B"/>
    <property type="match status" value="2"/>
</dbReference>
<keyword evidence="1" id="KW-0808">Transferase</keyword>
<dbReference type="OrthoDB" id="9765330at2"/>
<reference evidence="1 2" key="1">
    <citation type="submission" date="2019-02" db="EMBL/GenBank/DDBJ databases">
        <title>Deep-cultivation of Planctomycetes and their phenomic and genomic characterization uncovers novel biology.</title>
        <authorList>
            <person name="Wiegand S."/>
            <person name="Jogler M."/>
            <person name="Boedeker C."/>
            <person name="Pinto D."/>
            <person name="Vollmers J."/>
            <person name="Rivas-Marin E."/>
            <person name="Kohn T."/>
            <person name="Peeters S.H."/>
            <person name="Heuer A."/>
            <person name="Rast P."/>
            <person name="Oberbeckmann S."/>
            <person name="Bunk B."/>
            <person name="Jeske O."/>
            <person name="Meyerdierks A."/>
            <person name="Storesund J.E."/>
            <person name="Kallscheuer N."/>
            <person name="Luecker S."/>
            <person name="Lage O.M."/>
            <person name="Pohl T."/>
            <person name="Merkel B.J."/>
            <person name="Hornburger P."/>
            <person name="Mueller R.-W."/>
            <person name="Bruemmer F."/>
            <person name="Labrenz M."/>
            <person name="Spormann A.M."/>
            <person name="Op Den Camp H."/>
            <person name="Overmann J."/>
            <person name="Amann R."/>
            <person name="Jetten M.S.M."/>
            <person name="Mascher T."/>
            <person name="Medema M.H."/>
            <person name="Devos D.P."/>
            <person name="Kaster A.-K."/>
            <person name="Ovreas L."/>
            <person name="Rohde M."/>
            <person name="Galperin M.Y."/>
            <person name="Jogler C."/>
        </authorList>
    </citation>
    <scope>NUCLEOTIDE SEQUENCE [LARGE SCALE GENOMIC DNA]</scope>
    <source>
        <strain evidence="1 2">Pla52o</strain>
    </source>
</reference>
<proteinExistence type="predicted"/>
<accession>A0A5C6CX22</accession>